<dbReference type="AlphaFoldDB" id="I4C896"/>
<dbReference type="KEGG" id="dti:Desti_3125"/>
<sequence>MPSTVYFTDLTASWKKSVPAKVTELFEMLDPSHIFQTKELIAVKLHFGESGNTAHIRPQYVRKVIDRLKELGTKPFLTDTNTLYVGSRTEAYSHLVTAFENGFNREVTGAPAIIADGLRGNNQVVVRADGHHFQEYHIAADICHADGLVVLTHFKGHELSSFGGAIKNIGMGCASREGKLSQHSNISPKVAPKKCIGCEECVDWCRGGAISIRREGPQKKAFINPESCVGCAECILTCAQGAIQVQWNESIPVFMEKMVEYAAAVLKEKRDKSVFVTFITDVSPLCDCTPFSDRPIVPGLGILASRDPVAIDQAAVDLINAAPGNPISNLQGAFQPGEDKFKSLFPDIEWSHQLEYAEQMGLGTRDYEMKTVG</sequence>
<dbReference type="HOGENOM" id="CLU_046240_0_0_7"/>
<dbReference type="Pfam" id="PF12838">
    <property type="entry name" value="Fer4_7"/>
    <property type="match status" value="1"/>
</dbReference>
<evidence type="ECO:0000256" key="3">
    <source>
        <dbReference type="ARBA" id="ARBA00022723"/>
    </source>
</evidence>
<dbReference type="eggNOG" id="COG2768">
    <property type="taxonomic scope" value="Bacteria"/>
</dbReference>
<evidence type="ECO:0000256" key="5">
    <source>
        <dbReference type="ARBA" id="ARBA00022982"/>
    </source>
</evidence>
<dbReference type="EMBL" id="CP003360">
    <property type="protein sequence ID" value="AFM25787.1"/>
    <property type="molecule type" value="Genomic_DNA"/>
</dbReference>
<dbReference type="PANTHER" id="PTHR43687">
    <property type="entry name" value="ADENYLYLSULFATE REDUCTASE, BETA SUBUNIT"/>
    <property type="match status" value="1"/>
</dbReference>
<feature type="domain" description="4Fe-4S ferredoxin-type" evidence="8">
    <location>
        <begin position="219"/>
        <end position="248"/>
    </location>
</feature>
<feature type="domain" description="4Fe-4S ferredoxin-type" evidence="8">
    <location>
        <begin position="186"/>
        <end position="215"/>
    </location>
</feature>
<evidence type="ECO:0000259" key="8">
    <source>
        <dbReference type="PROSITE" id="PS51379"/>
    </source>
</evidence>
<keyword evidence="3" id="KW-0479">Metal-binding</keyword>
<keyword evidence="6" id="KW-0408">Iron</keyword>
<dbReference type="Pfam" id="PF04015">
    <property type="entry name" value="DUF362"/>
    <property type="match status" value="1"/>
</dbReference>
<keyword evidence="1" id="KW-0813">Transport</keyword>
<keyword evidence="4" id="KW-0677">Repeat</keyword>
<evidence type="ECO:0000313" key="10">
    <source>
        <dbReference type="Proteomes" id="UP000006055"/>
    </source>
</evidence>
<proteinExistence type="predicted"/>
<evidence type="ECO:0000256" key="4">
    <source>
        <dbReference type="ARBA" id="ARBA00022737"/>
    </source>
</evidence>
<evidence type="ECO:0000256" key="1">
    <source>
        <dbReference type="ARBA" id="ARBA00022448"/>
    </source>
</evidence>
<keyword evidence="7" id="KW-0411">Iron-sulfur</keyword>
<organism evidence="9 10">
    <name type="scientific">Desulfomonile tiedjei (strain ATCC 49306 / DSM 6799 / DCB-1)</name>
    <dbReference type="NCBI Taxonomy" id="706587"/>
    <lineage>
        <taxon>Bacteria</taxon>
        <taxon>Pseudomonadati</taxon>
        <taxon>Thermodesulfobacteriota</taxon>
        <taxon>Desulfomonilia</taxon>
        <taxon>Desulfomonilales</taxon>
        <taxon>Desulfomonilaceae</taxon>
        <taxon>Desulfomonile</taxon>
    </lineage>
</organism>
<name>I4C896_DESTA</name>
<dbReference type="InterPro" id="IPR017896">
    <property type="entry name" value="4Fe4S_Fe-S-bd"/>
</dbReference>
<dbReference type="PROSITE" id="PS51379">
    <property type="entry name" value="4FE4S_FER_2"/>
    <property type="match status" value="2"/>
</dbReference>
<dbReference type="Proteomes" id="UP000006055">
    <property type="component" value="Chromosome"/>
</dbReference>
<dbReference type="GO" id="GO:0046872">
    <property type="term" value="F:metal ion binding"/>
    <property type="evidence" value="ECO:0007669"/>
    <property type="project" value="UniProtKB-KW"/>
</dbReference>
<reference evidence="10" key="1">
    <citation type="submission" date="2012-06" db="EMBL/GenBank/DDBJ databases">
        <title>Complete sequence of chromosome of Desulfomonile tiedjei DSM 6799.</title>
        <authorList>
            <person name="Lucas S."/>
            <person name="Copeland A."/>
            <person name="Lapidus A."/>
            <person name="Glavina del Rio T."/>
            <person name="Dalin E."/>
            <person name="Tice H."/>
            <person name="Bruce D."/>
            <person name="Goodwin L."/>
            <person name="Pitluck S."/>
            <person name="Peters L."/>
            <person name="Ovchinnikova G."/>
            <person name="Zeytun A."/>
            <person name="Lu M."/>
            <person name="Kyrpides N."/>
            <person name="Mavromatis K."/>
            <person name="Ivanova N."/>
            <person name="Brettin T."/>
            <person name="Detter J.C."/>
            <person name="Han C."/>
            <person name="Larimer F."/>
            <person name="Land M."/>
            <person name="Hauser L."/>
            <person name="Markowitz V."/>
            <person name="Cheng J.-F."/>
            <person name="Hugenholtz P."/>
            <person name="Woyke T."/>
            <person name="Wu D."/>
            <person name="Spring S."/>
            <person name="Schroeder M."/>
            <person name="Brambilla E."/>
            <person name="Klenk H.-P."/>
            <person name="Eisen J.A."/>
        </authorList>
    </citation>
    <scope>NUCLEOTIDE SEQUENCE [LARGE SCALE GENOMIC DNA]</scope>
    <source>
        <strain evidence="10">ATCC 49306 / DSM 6799 / DCB-1</strain>
    </source>
</reference>
<dbReference type="GO" id="GO:0051539">
    <property type="term" value="F:4 iron, 4 sulfur cluster binding"/>
    <property type="evidence" value="ECO:0007669"/>
    <property type="project" value="UniProtKB-KW"/>
</dbReference>
<gene>
    <name evidence="9" type="ordered locus">Desti_3125</name>
</gene>
<evidence type="ECO:0000313" key="9">
    <source>
        <dbReference type="EMBL" id="AFM25787.1"/>
    </source>
</evidence>
<evidence type="ECO:0000256" key="7">
    <source>
        <dbReference type="ARBA" id="ARBA00023014"/>
    </source>
</evidence>
<dbReference type="Gene3D" id="3.30.70.20">
    <property type="match status" value="1"/>
</dbReference>
<evidence type="ECO:0000256" key="2">
    <source>
        <dbReference type="ARBA" id="ARBA00022485"/>
    </source>
</evidence>
<keyword evidence="2" id="KW-0004">4Fe-4S</keyword>
<dbReference type="SUPFAM" id="SSF54862">
    <property type="entry name" value="4Fe-4S ferredoxins"/>
    <property type="match status" value="1"/>
</dbReference>
<keyword evidence="10" id="KW-1185">Reference proteome</keyword>
<accession>I4C896</accession>
<dbReference type="PATRIC" id="fig|706587.4.peg.3552"/>
<dbReference type="InterPro" id="IPR050572">
    <property type="entry name" value="Fe-S_Ferredoxin"/>
</dbReference>
<dbReference type="OrthoDB" id="9781559at2"/>
<dbReference type="RefSeq" id="WP_014810924.1">
    <property type="nucleotide sequence ID" value="NC_018025.1"/>
</dbReference>
<dbReference type="STRING" id="706587.Desti_3125"/>
<dbReference type="PANTHER" id="PTHR43687:SF6">
    <property type="entry name" value="L-ASPARTATE SEMIALDEHYDE SULFURTRANSFERASE IRON-SULFUR SUBUNIT"/>
    <property type="match status" value="1"/>
</dbReference>
<protein>
    <submittedName>
        <fullName evidence="9">Uncharacterized Fe-S center protein</fullName>
    </submittedName>
</protein>
<keyword evidence="5" id="KW-0249">Electron transport</keyword>
<evidence type="ECO:0000256" key="6">
    <source>
        <dbReference type="ARBA" id="ARBA00023004"/>
    </source>
</evidence>
<dbReference type="InterPro" id="IPR007160">
    <property type="entry name" value="DUF362"/>
</dbReference>